<feature type="transmembrane region" description="Helical" evidence="2">
    <location>
        <begin position="12"/>
        <end position="29"/>
    </location>
</feature>
<feature type="transmembrane region" description="Helical" evidence="2">
    <location>
        <begin position="135"/>
        <end position="153"/>
    </location>
</feature>
<feature type="transmembrane region" description="Helical" evidence="2">
    <location>
        <begin position="173"/>
        <end position="189"/>
    </location>
</feature>
<dbReference type="Pfam" id="PF09335">
    <property type="entry name" value="VTT_dom"/>
    <property type="match status" value="1"/>
</dbReference>
<organism evidence="4 5">
    <name type="scientific">Paenibacillus nasutitermitis</name>
    <dbReference type="NCBI Taxonomy" id="1652958"/>
    <lineage>
        <taxon>Bacteria</taxon>
        <taxon>Bacillati</taxon>
        <taxon>Bacillota</taxon>
        <taxon>Bacilli</taxon>
        <taxon>Bacillales</taxon>
        <taxon>Paenibacillaceae</taxon>
        <taxon>Paenibacillus</taxon>
    </lineage>
</organism>
<comment type="caution">
    <text evidence="4">The sequence shown here is derived from an EMBL/GenBank/DDBJ whole genome shotgun (WGS) entry which is preliminary data.</text>
</comment>
<dbReference type="AlphaFoldDB" id="A0A917E1N5"/>
<dbReference type="GO" id="GO:0005886">
    <property type="term" value="C:plasma membrane"/>
    <property type="evidence" value="ECO:0007669"/>
    <property type="project" value="TreeGrafter"/>
</dbReference>
<evidence type="ECO:0000256" key="2">
    <source>
        <dbReference type="SAM" id="Phobius"/>
    </source>
</evidence>
<feature type="domain" description="VTT" evidence="3">
    <location>
        <begin position="30"/>
        <end position="155"/>
    </location>
</feature>
<keyword evidence="2" id="KW-1133">Transmembrane helix</keyword>
<dbReference type="InterPro" id="IPR032816">
    <property type="entry name" value="VTT_dom"/>
</dbReference>
<feature type="transmembrane region" description="Helical" evidence="2">
    <location>
        <begin position="49"/>
        <end position="71"/>
    </location>
</feature>
<accession>A0A917E1N5</accession>
<evidence type="ECO:0000256" key="1">
    <source>
        <dbReference type="ARBA" id="ARBA00010792"/>
    </source>
</evidence>
<gene>
    <name evidence="4" type="primary">dedA</name>
    <name evidence="4" type="ORF">GCM10010911_59620</name>
</gene>
<dbReference type="Proteomes" id="UP000612456">
    <property type="component" value="Unassembled WGS sequence"/>
</dbReference>
<dbReference type="RefSeq" id="WP_188997847.1">
    <property type="nucleotide sequence ID" value="NZ_BMHP01000006.1"/>
</dbReference>
<dbReference type="InterPro" id="IPR051311">
    <property type="entry name" value="DedA_domain"/>
</dbReference>
<keyword evidence="2" id="KW-0472">Membrane</keyword>
<dbReference type="PANTHER" id="PTHR42709">
    <property type="entry name" value="ALKALINE PHOSPHATASE LIKE PROTEIN"/>
    <property type="match status" value="1"/>
</dbReference>
<name>A0A917E1N5_9BACL</name>
<keyword evidence="5" id="KW-1185">Reference proteome</keyword>
<keyword evidence="2" id="KW-0812">Transmembrane</keyword>
<reference evidence="4" key="2">
    <citation type="submission" date="2020-09" db="EMBL/GenBank/DDBJ databases">
        <authorList>
            <person name="Sun Q."/>
            <person name="Zhou Y."/>
        </authorList>
    </citation>
    <scope>NUCLEOTIDE SEQUENCE</scope>
    <source>
        <strain evidence="4">CGMCC 1.15178</strain>
    </source>
</reference>
<dbReference type="PANTHER" id="PTHR42709:SF9">
    <property type="entry name" value="ALKALINE PHOSPHATASE LIKE PROTEIN"/>
    <property type="match status" value="1"/>
</dbReference>
<protein>
    <submittedName>
        <fullName evidence="4">Alkaline phosphatase</fullName>
    </submittedName>
</protein>
<reference evidence="4" key="1">
    <citation type="journal article" date="2014" name="Int. J. Syst. Evol. Microbiol.">
        <title>Complete genome sequence of Corynebacterium casei LMG S-19264T (=DSM 44701T), isolated from a smear-ripened cheese.</title>
        <authorList>
            <consortium name="US DOE Joint Genome Institute (JGI-PGF)"/>
            <person name="Walter F."/>
            <person name="Albersmeier A."/>
            <person name="Kalinowski J."/>
            <person name="Ruckert C."/>
        </authorList>
    </citation>
    <scope>NUCLEOTIDE SEQUENCE</scope>
    <source>
        <strain evidence="4">CGMCC 1.15178</strain>
    </source>
</reference>
<dbReference type="EMBL" id="BMHP01000006">
    <property type="protein sequence ID" value="GGD93101.1"/>
    <property type="molecule type" value="Genomic_DNA"/>
</dbReference>
<sequence>MQWITQLFEQYGYLVLFFGLFTESIALPFPGELAMAVSGHISVVGNFHLGWILLCAFLGATIGTTLTYYVGRKLGTPFFEKYGKYFFLTPSRLAKITIWFDKYGTKLLLVSYFIPGLRHFTGYVSGALRIPVRTFFLYNHFSALIWVTVYVMIGKLFGNEIEHILHLIGRYSVRAVFIIAALLVIVILLKRHKQTVLKWLTDRFKSLYKAFVRSQS</sequence>
<proteinExistence type="inferred from homology"/>
<evidence type="ECO:0000313" key="5">
    <source>
        <dbReference type="Proteomes" id="UP000612456"/>
    </source>
</evidence>
<evidence type="ECO:0000313" key="4">
    <source>
        <dbReference type="EMBL" id="GGD93101.1"/>
    </source>
</evidence>
<comment type="similarity">
    <text evidence="1">Belongs to the DedA family.</text>
</comment>
<evidence type="ECO:0000259" key="3">
    <source>
        <dbReference type="Pfam" id="PF09335"/>
    </source>
</evidence>